<dbReference type="InterPro" id="IPR001865">
    <property type="entry name" value="Ribosomal_uS2"/>
</dbReference>
<comment type="caution">
    <text evidence="6">The sequence shown here is derived from an EMBL/GenBank/DDBJ whole genome shotgun (WGS) entry which is preliminary data.</text>
</comment>
<dbReference type="PRINTS" id="PR00395">
    <property type="entry name" value="RIBOSOMALS2"/>
</dbReference>
<keyword evidence="3 5" id="KW-0687">Ribonucleoprotein</keyword>
<dbReference type="Pfam" id="PF00318">
    <property type="entry name" value="Ribosomal_S2"/>
    <property type="match status" value="1"/>
</dbReference>
<dbReference type="InterPro" id="IPR018130">
    <property type="entry name" value="Ribosomal_uS2_CS"/>
</dbReference>
<keyword evidence="2 5" id="KW-0689">Ribosomal protein</keyword>
<dbReference type="InterPro" id="IPR023591">
    <property type="entry name" value="Ribosomal_uS2_flav_dom_sf"/>
</dbReference>
<gene>
    <name evidence="5 6" type="primary">rpsB</name>
    <name evidence="6" type="ORF">COU47_02970</name>
</gene>
<dbReference type="GO" id="GO:0022627">
    <property type="term" value="C:cytosolic small ribosomal subunit"/>
    <property type="evidence" value="ECO:0007669"/>
    <property type="project" value="TreeGrafter"/>
</dbReference>
<dbReference type="EMBL" id="PFCO01000006">
    <property type="protein sequence ID" value="PIR69510.1"/>
    <property type="molecule type" value="Genomic_DNA"/>
</dbReference>
<evidence type="ECO:0000256" key="5">
    <source>
        <dbReference type="HAMAP-Rule" id="MF_00291"/>
    </source>
</evidence>
<dbReference type="Gene3D" id="3.40.50.10490">
    <property type="entry name" value="Glucose-6-phosphate isomerase like protein, domain 1"/>
    <property type="match status" value="1"/>
</dbReference>
<dbReference type="PANTHER" id="PTHR12534">
    <property type="entry name" value="30S RIBOSOMAL PROTEIN S2 PROKARYOTIC AND ORGANELLAR"/>
    <property type="match status" value="1"/>
</dbReference>
<accession>A0A2H0TD71</accession>
<dbReference type="GO" id="GO:0003735">
    <property type="term" value="F:structural constituent of ribosome"/>
    <property type="evidence" value="ECO:0007669"/>
    <property type="project" value="InterPro"/>
</dbReference>
<name>A0A2H0TD71_9BACT</name>
<proteinExistence type="inferred from homology"/>
<comment type="similarity">
    <text evidence="1 5">Belongs to the universal ribosomal protein uS2 family.</text>
</comment>
<dbReference type="AlphaFoldDB" id="A0A2H0TD71"/>
<dbReference type="CDD" id="cd01425">
    <property type="entry name" value="RPS2"/>
    <property type="match status" value="1"/>
</dbReference>
<evidence type="ECO:0000313" key="7">
    <source>
        <dbReference type="Proteomes" id="UP000231503"/>
    </source>
</evidence>
<dbReference type="InterPro" id="IPR005706">
    <property type="entry name" value="Ribosomal_uS2_bac/mit/plastid"/>
</dbReference>
<evidence type="ECO:0000256" key="1">
    <source>
        <dbReference type="ARBA" id="ARBA00006242"/>
    </source>
</evidence>
<dbReference type="PROSITE" id="PS00962">
    <property type="entry name" value="RIBOSOMAL_S2_1"/>
    <property type="match status" value="1"/>
</dbReference>
<organism evidence="6 7">
    <name type="scientific">Candidatus Niyogibacteria bacterium CG10_big_fil_rev_8_21_14_0_10_46_36</name>
    <dbReference type="NCBI Taxonomy" id="1974726"/>
    <lineage>
        <taxon>Bacteria</taxon>
        <taxon>Candidatus Niyogiibacteriota</taxon>
    </lineage>
</organism>
<dbReference type="SUPFAM" id="SSF52313">
    <property type="entry name" value="Ribosomal protein S2"/>
    <property type="match status" value="1"/>
</dbReference>
<evidence type="ECO:0000256" key="3">
    <source>
        <dbReference type="ARBA" id="ARBA00023274"/>
    </source>
</evidence>
<dbReference type="NCBIfam" id="TIGR01011">
    <property type="entry name" value="rpsB_bact"/>
    <property type="match status" value="1"/>
</dbReference>
<reference evidence="7" key="1">
    <citation type="submission" date="2017-09" db="EMBL/GenBank/DDBJ databases">
        <title>Depth-based differentiation of microbial function through sediment-hosted aquifers and enrichment of novel symbionts in the deep terrestrial subsurface.</title>
        <authorList>
            <person name="Probst A.J."/>
            <person name="Ladd B."/>
            <person name="Jarett J.K."/>
            <person name="Geller-Mcgrath D.E."/>
            <person name="Sieber C.M.K."/>
            <person name="Emerson J.B."/>
            <person name="Anantharaman K."/>
            <person name="Thomas B.C."/>
            <person name="Malmstrom R."/>
            <person name="Stieglmeier M."/>
            <person name="Klingl A."/>
            <person name="Woyke T."/>
            <person name="Ryan C.M."/>
            <person name="Banfield J.F."/>
        </authorList>
    </citation>
    <scope>NUCLEOTIDE SEQUENCE [LARGE SCALE GENOMIC DNA]</scope>
</reference>
<dbReference type="GO" id="GO:0006412">
    <property type="term" value="P:translation"/>
    <property type="evidence" value="ECO:0007669"/>
    <property type="project" value="UniProtKB-UniRule"/>
</dbReference>
<evidence type="ECO:0000256" key="4">
    <source>
        <dbReference type="ARBA" id="ARBA00035256"/>
    </source>
</evidence>
<dbReference type="HAMAP" id="MF_00291_B">
    <property type="entry name" value="Ribosomal_uS2_B"/>
    <property type="match status" value="1"/>
</dbReference>
<evidence type="ECO:0000256" key="2">
    <source>
        <dbReference type="ARBA" id="ARBA00022980"/>
    </source>
</evidence>
<sequence length="258" mass="29298">MSEEVENEVAEDTPLQITEADPELEAMFKAGVHFGYSRSRRHPKMGPYIFGLRHNVEVFDLEKVRTQLDRALDYVIEISKKGEVMLFVGTKPAVQTAVEETAGKIGMPFMTDRWIGGLLTNFYIIRKRMDYFEELKEAKRSGELSKYKKKEIVMKEKELERLEHNFRGVVQLRRRPAALFVVDPAEEITAVHEAQRLSIPVIAIANNDVNPTLVDYVIPANDSARSSVAYILDKVMDAWKKGKEQAPAETPQASEVTA</sequence>
<evidence type="ECO:0000313" key="6">
    <source>
        <dbReference type="EMBL" id="PIR69510.1"/>
    </source>
</evidence>
<dbReference type="PANTHER" id="PTHR12534:SF0">
    <property type="entry name" value="SMALL RIBOSOMAL SUBUNIT PROTEIN US2M"/>
    <property type="match status" value="1"/>
</dbReference>
<dbReference type="Gene3D" id="1.10.287.610">
    <property type="entry name" value="Helix hairpin bin"/>
    <property type="match status" value="1"/>
</dbReference>
<dbReference type="Proteomes" id="UP000231503">
    <property type="component" value="Unassembled WGS sequence"/>
</dbReference>
<protein>
    <recommendedName>
        <fullName evidence="4 5">Small ribosomal subunit protein uS2</fullName>
    </recommendedName>
</protein>